<comment type="caution">
    <text evidence="1">The sequence shown here is derived from an EMBL/GenBank/DDBJ whole genome shotgun (WGS) entry which is preliminary data.</text>
</comment>
<name>A0A644YA63_9ZZZZ</name>
<dbReference type="AlphaFoldDB" id="A0A644YA63"/>
<dbReference type="Gene3D" id="3.40.50.620">
    <property type="entry name" value="HUPs"/>
    <property type="match status" value="1"/>
</dbReference>
<dbReference type="InterPro" id="IPR014729">
    <property type="entry name" value="Rossmann-like_a/b/a_fold"/>
</dbReference>
<proteinExistence type="predicted"/>
<reference evidence="1" key="1">
    <citation type="submission" date="2019-08" db="EMBL/GenBank/DDBJ databases">
        <authorList>
            <person name="Kucharzyk K."/>
            <person name="Murdoch R.W."/>
            <person name="Higgins S."/>
            <person name="Loffler F."/>
        </authorList>
    </citation>
    <scope>NUCLEOTIDE SEQUENCE</scope>
</reference>
<dbReference type="SUPFAM" id="SSF52402">
    <property type="entry name" value="Adenine nucleotide alpha hydrolases-like"/>
    <property type="match status" value="1"/>
</dbReference>
<dbReference type="EMBL" id="VSSQ01004514">
    <property type="protein sequence ID" value="MPM25512.1"/>
    <property type="molecule type" value="Genomic_DNA"/>
</dbReference>
<evidence type="ECO:0000313" key="1">
    <source>
        <dbReference type="EMBL" id="MPM25512.1"/>
    </source>
</evidence>
<organism evidence="1">
    <name type="scientific">bioreactor metagenome</name>
    <dbReference type="NCBI Taxonomy" id="1076179"/>
    <lineage>
        <taxon>unclassified sequences</taxon>
        <taxon>metagenomes</taxon>
        <taxon>ecological metagenomes</taxon>
    </lineage>
</organism>
<dbReference type="InterPro" id="IPR049676">
    <property type="entry name" value="QatC"/>
</dbReference>
<dbReference type="NCBIfam" id="NF041925">
    <property type="entry name" value="QatC"/>
    <property type="match status" value="1"/>
</dbReference>
<gene>
    <name evidence="1" type="ORF">SDC9_72007</name>
</gene>
<sequence>MRIISCLASSIPEIQTNDSIYISQYSRPQNEKNGYFGLGYPTEIARKGISPSVETWDFATFALSIAAIDKLMPRGGSADGWTRVLDVEIHLCNPTIWFDQVPKLEGLLRFLTGDFWHLSFKAGGAQPPKPNHVVHYVADCISLLSGGIDSLIGGIDLTRENRIPIFVSHKVNGSVRAQFEYASKLNARGRFFQWSFEAKLDGYRENSTRGRSMVFFAFAAIAADAIMANRLEPVDIYIPENGFISLNIALSPARLGSYSTKTTHPIYMQGMQELWNHLGLPFVLHFPYRFKTKGEMMQECLDKILLVELLGSSVSCGKFIRNHKHCGVCIPCLVRRGAFLKNGWDDTTPGYKYDISTSNSDNMAVVTSAYSRMKSKGIRYVAGGALNFAEGHDKVEYEGVFLRGLTEVYELLHKYRRI</sequence>
<protein>
    <recommendedName>
        <fullName evidence="2">7-cyano-7-deazaguanine synthase</fullName>
    </recommendedName>
</protein>
<accession>A0A644YA63</accession>
<evidence type="ECO:0008006" key="2">
    <source>
        <dbReference type="Google" id="ProtNLM"/>
    </source>
</evidence>